<evidence type="ECO:0000256" key="5">
    <source>
        <dbReference type="ARBA" id="ARBA00022989"/>
    </source>
</evidence>
<evidence type="ECO:0000256" key="6">
    <source>
        <dbReference type="ARBA" id="ARBA00023136"/>
    </source>
</evidence>
<dbReference type="GO" id="GO:0016020">
    <property type="term" value="C:membrane"/>
    <property type="evidence" value="ECO:0007669"/>
    <property type="project" value="UniProtKB-SubCell"/>
</dbReference>
<evidence type="ECO:0000259" key="9">
    <source>
        <dbReference type="Pfam" id="PF01694"/>
    </source>
</evidence>
<comment type="similarity">
    <text evidence="2">Belongs to the peptidase S54 family.</text>
</comment>
<dbReference type="PANTHER" id="PTHR43731">
    <property type="entry name" value="RHOMBOID PROTEASE"/>
    <property type="match status" value="1"/>
</dbReference>
<feature type="transmembrane region" description="Helical" evidence="8">
    <location>
        <begin position="278"/>
        <end position="298"/>
    </location>
</feature>
<evidence type="ECO:0000256" key="3">
    <source>
        <dbReference type="ARBA" id="ARBA00022692"/>
    </source>
</evidence>
<feature type="region of interest" description="Disordered" evidence="7">
    <location>
        <begin position="22"/>
        <end position="45"/>
    </location>
</feature>
<feature type="domain" description="Peptidase S54 rhomboid" evidence="9">
    <location>
        <begin position="165"/>
        <end position="319"/>
    </location>
</feature>
<dbReference type="InterPro" id="IPR035952">
    <property type="entry name" value="Rhomboid-like_sf"/>
</dbReference>
<feature type="compositionally biased region" description="Acidic residues" evidence="7">
    <location>
        <begin position="453"/>
        <end position="476"/>
    </location>
</feature>
<dbReference type="Pfam" id="PF01694">
    <property type="entry name" value="Rhomboid"/>
    <property type="match status" value="1"/>
</dbReference>
<sequence>MAKSARFTETATEIREEQVEIIPPTAGRYSAPGSQTSEPGYEEYELPNEPWPKVRVRYLRPAIWSLTVTAGIFSGIAYYQAKKEVEQAKKAANWLQAPQWGLQPQSRAGPPSATELATRWWAELNPISKVTWGIIGANSAVHLTSFLVPQYWNLLWHTPARNVNYTNFTSMFVHSGPMHLAVNMWATYNFMLPVGYSRLFEGNGPHVGAFFLATGVLSGYAQHLTTMFAKNRRLVPEIFIRGGGASGALFGILGAFCMEYPTAQLGILFLPVSFEAQYFFPAVMLFDLVGIVRGYSFVNFGHAAHLSGALIGVGYSYFDGNNNVWKPMVRFWKRRLQSAHGYSRPDSTLAKQALTTIASLPQEMDAMFFVTPPGPFLTMGTRDYYPYPLHTSQRVPYTRRATRRPRPVQRVDSGADALVSTAETEIEMSVYSDDVEKRAALYDFVHQLRNDEVEGEDEGDFEKEGEDDDDFEEEEGALGQRARDSIDLNIVRSNTWESRESRKRRNCKSKVKTAFHWLGRCLGLDSESRSCWMKL</sequence>
<dbReference type="InterPro" id="IPR022764">
    <property type="entry name" value="Peptidase_S54_rhomboid_dom"/>
</dbReference>
<evidence type="ECO:0000256" key="2">
    <source>
        <dbReference type="ARBA" id="ARBA00009045"/>
    </source>
</evidence>
<dbReference type="GO" id="GO:0004252">
    <property type="term" value="F:serine-type endopeptidase activity"/>
    <property type="evidence" value="ECO:0007669"/>
    <property type="project" value="InterPro"/>
</dbReference>
<dbReference type="GO" id="GO:0006465">
    <property type="term" value="P:signal peptide processing"/>
    <property type="evidence" value="ECO:0007669"/>
    <property type="project" value="TreeGrafter"/>
</dbReference>
<evidence type="ECO:0000256" key="4">
    <source>
        <dbReference type="ARBA" id="ARBA00022801"/>
    </source>
</evidence>
<keyword evidence="3 8" id="KW-0812">Transmembrane</keyword>
<dbReference type="SUPFAM" id="SSF144091">
    <property type="entry name" value="Rhomboid-like"/>
    <property type="match status" value="1"/>
</dbReference>
<evidence type="ECO:0000256" key="1">
    <source>
        <dbReference type="ARBA" id="ARBA00004141"/>
    </source>
</evidence>
<evidence type="ECO:0000313" key="11">
    <source>
        <dbReference type="Proteomes" id="UP000651452"/>
    </source>
</evidence>
<proteinExistence type="inferred from homology"/>
<comment type="subcellular location">
    <subcellularLocation>
        <location evidence="1">Membrane</location>
        <topology evidence="1">Multi-pass membrane protein</topology>
    </subcellularLocation>
</comment>
<dbReference type="Gene3D" id="1.20.1540.10">
    <property type="entry name" value="Rhomboid-like"/>
    <property type="match status" value="1"/>
</dbReference>
<dbReference type="PANTHER" id="PTHR43731:SF14">
    <property type="entry name" value="PRESENILIN-ASSOCIATED RHOMBOID-LIKE PROTEIN, MITOCHONDRIAL"/>
    <property type="match status" value="1"/>
</dbReference>
<gene>
    <name evidence="10" type="ORF">EKO04_007245</name>
</gene>
<evidence type="ECO:0000313" key="10">
    <source>
        <dbReference type="EMBL" id="KAF9694546.1"/>
    </source>
</evidence>
<keyword evidence="4" id="KW-0378">Hydrolase</keyword>
<organism evidence="10 11">
    <name type="scientific">Ascochyta lentis</name>
    <dbReference type="NCBI Taxonomy" id="205686"/>
    <lineage>
        <taxon>Eukaryota</taxon>
        <taxon>Fungi</taxon>
        <taxon>Dikarya</taxon>
        <taxon>Ascomycota</taxon>
        <taxon>Pezizomycotina</taxon>
        <taxon>Dothideomycetes</taxon>
        <taxon>Pleosporomycetidae</taxon>
        <taxon>Pleosporales</taxon>
        <taxon>Pleosporineae</taxon>
        <taxon>Didymellaceae</taxon>
        <taxon>Ascochyta</taxon>
    </lineage>
</organism>
<name>A0A8H7IZU2_9PLEO</name>
<keyword evidence="5 8" id="KW-1133">Transmembrane helix</keyword>
<reference evidence="10" key="2">
    <citation type="submission" date="2020-09" db="EMBL/GenBank/DDBJ databases">
        <title>Reference genome assembly for Australian Ascochyta lentis isolate Al4.</title>
        <authorList>
            <person name="Lee R.C."/>
            <person name="Farfan-Caceres L.M."/>
            <person name="Debler J.W."/>
            <person name="Williams A.H."/>
            <person name="Henares B.M."/>
        </authorList>
    </citation>
    <scope>NUCLEOTIDE SEQUENCE</scope>
    <source>
        <strain evidence="10">Al4</strain>
    </source>
</reference>
<dbReference type="EMBL" id="RZGK01000013">
    <property type="protein sequence ID" value="KAF9694546.1"/>
    <property type="molecule type" value="Genomic_DNA"/>
</dbReference>
<evidence type="ECO:0000256" key="7">
    <source>
        <dbReference type="SAM" id="MobiDB-lite"/>
    </source>
</evidence>
<reference evidence="10" key="1">
    <citation type="submission" date="2018-12" db="EMBL/GenBank/DDBJ databases">
        <authorList>
            <person name="Syme R.A."/>
            <person name="Farfan-Caceres L."/>
            <person name="Lichtenzveig J."/>
        </authorList>
    </citation>
    <scope>NUCLEOTIDE SEQUENCE</scope>
    <source>
        <strain evidence="10">Al4</strain>
    </source>
</reference>
<protein>
    <recommendedName>
        <fullName evidence="9">Peptidase S54 rhomboid domain-containing protein</fullName>
    </recommendedName>
</protein>
<dbReference type="OrthoDB" id="10260614at2759"/>
<dbReference type="AlphaFoldDB" id="A0A8H7IZU2"/>
<evidence type="ECO:0000256" key="8">
    <source>
        <dbReference type="SAM" id="Phobius"/>
    </source>
</evidence>
<accession>A0A8H7IZU2</accession>
<keyword evidence="11" id="KW-1185">Reference proteome</keyword>
<dbReference type="InterPro" id="IPR050925">
    <property type="entry name" value="Rhomboid_protease_S54"/>
</dbReference>
<dbReference type="Proteomes" id="UP000651452">
    <property type="component" value="Unassembled WGS sequence"/>
</dbReference>
<keyword evidence="6 8" id="KW-0472">Membrane</keyword>
<feature type="region of interest" description="Disordered" evidence="7">
    <location>
        <begin position="452"/>
        <end position="484"/>
    </location>
</feature>
<feature type="transmembrane region" description="Helical" evidence="8">
    <location>
        <begin position="238"/>
        <end position="258"/>
    </location>
</feature>
<comment type="caution">
    <text evidence="10">The sequence shown here is derived from an EMBL/GenBank/DDBJ whole genome shotgun (WGS) entry which is preliminary data.</text>
</comment>